<evidence type="ECO:0000259" key="1">
    <source>
        <dbReference type="Pfam" id="PF00126"/>
    </source>
</evidence>
<dbReference type="InterPro" id="IPR036390">
    <property type="entry name" value="WH_DNA-bd_sf"/>
</dbReference>
<dbReference type="AlphaFoldDB" id="A0A6P2S0X9"/>
<dbReference type="InterPro" id="IPR000847">
    <property type="entry name" value="LysR_HTH_N"/>
</dbReference>
<dbReference type="Pfam" id="PF00126">
    <property type="entry name" value="HTH_1"/>
    <property type="match status" value="1"/>
</dbReference>
<gene>
    <name evidence="2" type="ORF">BPS26883_06695</name>
</gene>
<organism evidence="2 3">
    <name type="scientific">Burkholderia pseudomultivorans</name>
    <dbReference type="NCBI Taxonomy" id="1207504"/>
    <lineage>
        <taxon>Bacteria</taxon>
        <taxon>Pseudomonadati</taxon>
        <taxon>Pseudomonadota</taxon>
        <taxon>Betaproteobacteria</taxon>
        <taxon>Burkholderiales</taxon>
        <taxon>Burkholderiaceae</taxon>
        <taxon>Burkholderia</taxon>
        <taxon>Burkholderia cepacia complex</taxon>
    </lineage>
</organism>
<dbReference type="InterPro" id="IPR036388">
    <property type="entry name" value="WH-like_DNA-bd_sf"/>
</dbReference>
<feature type="domain" description="HTH lysR-type" evidence="1">
    <location>
        <begin position="8"/>
        <end position="45"/>
    </location>
</feature>
<sequence length="55" mass="5859">MDQFTCINVFVAAVDEGSLAAAARRFGFSAAMAGKYVSELESTLKSSNKKSYEGC</sequence>
<evidence type="ECO:0000313" key="3">
    <source>
        <dbReference type="Proteomes" id="UP000494162"/>
    </source>
</evidence>
<reference evidence="2 3" key="1">
    <citation type="submission" date="2019-09" db="EMBL/GenBank/DDBJ databases">
        <authorList>
            <person name="Depoorter E."/>
        </authorList>
    </citation>
    <scope>NUCLEOTIDE SEQUENCE [LARGE SCALE GENOMIC DNA]</scope>
    <source>
        <strain evidence="2">LMG 26883</strain>
    </source>
</reference>
<dbReference type="SUPFAM" id="SSF46785">
    <property type="entry name" value="Winged helix' DNA-binding domain"/>
    <property type="match status" value="1"/>
</dbReference>
<name>A0A6P2S0X9_9BURK</name>
<dbReference type="EMBL" id="CABVPP010000108">
    <property type="protein sequence ID" value="VWC36089.1"/>
    <property type="molecule type" value="Genomic_DNA"/>
</dbReference>
<evidence type="ECO:0000313" key="2">
    <source>
        <dbReference type="EMBL" id="VWC36089.1"/>
    </source>
</evidence>
<dbReference type="GO" id="GO:0003700">
    <property type="term" value="F:DNA-binding transcription factor activity"/>
    <property type="evidence" value="ECO:0007669"/>
    <property type="project" value="InterPro"/>
</dbReference>
<proteinExistence type="predicted"/>
<protein>
    <submittedName>
        <fullName evidence="2">LysR family regulatory protein</fullName>
    </submittedName>
</protein>
<dbReference type="Gene3D" id="1.10.10.10">
    <property type="entry name" value="Winged helix-like DNA-binding domain superfamily/Winged helix DNA-binding domain"/>
    <property type="match status" value="1"/>
</dbReference>
<accession>A0A6P2S0X9</accession>
<dbReference type="Proteomes" id="UP000494162">
    <property type="component" value="Unassembled WGS sequence"/>
</dbReference>